<accession>A0A844GV15</accession>
<dbReference type="AlphaFoldDB" id="A0A844GV15"/>
<proteinExistence type="predicted"/>
<organism evidence="1 2">
    <name type="scientific">Cyanobacterium aponinum 0216</name>
    <dbReference type="NCBI Taxonomy" id="2676140"/>
    <lineage>
        <taxon>Bacteria</taxon>
        <taxon>Bacillati</taxon>
        <taxon>Cyanobacteriota</taxon>
        <taxon>Cyanophyceae</taxon>
        <taxon>Oscillatoriophycideae</taxon>
        <taxon>Chroococcales</taxon>
        <taxon>Geminocystaceae</taxon>
        <taxon>Cyanobacterium</taxon>
    </lineage>
</organism>
<dbReference type="Proteomes" id="UP000437131">
    <property type="component" value="Unassembled WGS sequence"/>
</dbReference>
<comment type="caution">
    <text evidence="1">The sequence shown here is derived from an EMBL/GenBank/DDBJ whole genome shotgun (WGS) entry which is preliminary data.</text>
</comment>
<dbReference type="RefSeq" id="WP_155083721.1">
    <property type="nucleotide sequence ID" value="NZ_WMIA01000008.1"/>
</dbReference>
<gene>
    <name evidence="1" type="ORF">GGC33_08170</name>
</gene>
<protein>
    <submittedName>
        <fullName evidence="1">Uncharacterized protein</fullName>
    </submittedName>
</protein>
<name>A0A844GV15_9CHRO</name>
<dbReference type="EMBL" id="WMIA01000008">
    <property type="protein sequence ID" value="MTF38902.1"/>
    <property type="molecule type" value="Genomic_DNA"/>
</dbReference>
<sequence length="302" mass="34734">MTRSIKQLRNDLGILNVKIKDLATELQSLYQDYFPQLIAVVKRQLILATYQVCTQKYPSAFLALSYQDKVNLQKHIKDLHSFFPKDLYGKISEIEIIDNIFLHNLKSGILASVPYQNDVTLLTESKENETETFDKDNILEGNHQNDSLLKDDNLLEICPENLIQLQVEVDDAIEECLIKLSHQVNKYLQEIGILPKNIPAKILEVALQAEENTSLISGAPNLLSLLIEKDDKSEDMNITPVVALCLRINEIEFNDPLLNQNRQKISRIFQSLNNLDDEYQNKYQQYQIALAESAWRSSWIDD</sequence>
<evidence type="ECO:0000313" key="2">
    <source>
        <dbReference type="Proteomes" id="UP000437131"/>
    </source>
</evidence>
<reference evidence="1 2" key="1">
    <citation type="submission" date="2019-11" db="EMBL/GenBank/DDBJ databases">
        <title>Isolation of a new High Light Tolerant Cyanobacteria.</title>
        <authorList>
            <person name="Dobson Z."/>
            <person name="Vaughn N."/>
            <person name="Vaughn M."/>
            <person name="Fromme P."/>
            <person name="Mazor Y."/>
        </authorList>
    </citation>
    <scope>NUCLEOTIDE SEQUENCE [LARGE SCALE GENOMIC DNA]</scope>
    <source>
        <strain evidence="1 2">0216</strain>
    </source>
</reference>
<evidence type="ECO:0000313" key="1">
    <source>
        <dbReference type="EMBL" id="MTF38902.1"/>
    </source>
</evidence>